<dbReference type="WBParaSite" id="HPBE_0001329401-mRNA-1">
    <property type="protein sequence ID" value="HPBE_0001329401-mRNA-1"/>
    <property type="gene ID" value="HPBE_0001329401"/>
</dbReference>
<feature type="region of interest" description="Disordered" evidence="1">
    <location>
        <begin position="262"/>
        <end position="335"/>
    </location>
</feature>
<evidence type="ECO:0000313" key="2">
    <source>
        <dbReference type="EMBL" id="VDO95627.1"/>
    </source>
</evidence>
<feature type="compositionally biased region" description="Basic and acidic residues" evidence="1">
    <location>
        <begin position="274"/>
        <end position="283"/>
    </location>
</feature>
<dbReference type="AlphaFoldDB" id="A0A183FXK8"/>
<proteinExistence type="predicted"/>
<dbReference type="EMBL" id="UZAH01027856">
    <property type="protein sequence ID" value="VDO95627.1"/>
    <property type="molecule type" value="Genomic_DNA"/>
</dbReference>
<accession>A0A3P8AFN1</accession>
<dbReference type="PANTHER" id="PTHR46060:SF1">
    <property type="entry name" value="MARINER MOS1 TRANSPOSASE-LIKE PROTEIN"/>
    <property type="match status" value="1"/>
</dbReference>
<organism evidence="3 4">
    <name type="scientific">Heligmosomoides polygyrus</name>
    <name type="common">Parasitic roundworm</name>
    <dbReference type="NCBI Taxonomy" id="6339"/>
    <lineage>
        <taxon>Eukaryota</taxon>
        <taxon>Metazoa</taxon>
        <taxon>Ecdysozoa</taxon>
        <taxon>Nematoda</taxon>
        <taxon>Chromadorea</taxon>
        <taxon>Rhabditida</taxon>
        <taxon>Rhabditina</taxon>
        <taxon>Rhabditomorpha</taxon>
        <taxon>Strongyloidea</taxon>
        <taxon>Heligmosomidae</taxon>
        <taxon>Heligmosomoides</taxon>
    </lineage>
</organism>
<protein>
    <submittedName>
        <fullName evidence="4">DDE_3 domain-containing protein</fullName>
    </submittedName>
</protein>
<keyword evidence="3" id="KW-1185">Reference proteome</keyword>
<dbReference type="OrthoDB" id="5836100at2759"/>
<sequence length="657" mass="73250">MDLSDRGAMRAPFSFHKPLPSAASNSSHGICEVSLPCKEENSTDGPSSPEARRKISPSGLTTSGNCSAAIEIQRTDSVDAAAENSYSDGDMTPPLSIVEDFDELNPYCEAKQTEPEQPQFVAPLPPQATKVRHQERRVGKDSETKIHTLTKELNTLLSSCKEEQKVRIACGLQRIISEQRDVQLLMSVMNRLEEEADGWSKHDMNEIARLLEEYTTRYDQKLSTTNNALLTLRTELARVGELCNSLTAALMKHSSEVADLRSAMNASNDSVQKLSDELTKKMEPPPPPPCPPPPPPVQSSGPQECRKQDGGGAPVPRSSADRAADTATTSVSTTAGQLAQDLGRAFAAQPPLLPMPSPFYAPFLPPPQRMMYDYHHHMRHVQHPFAAPLPPPFLSSMLMDRGPTIPMGPSIASTTCDQRAQRTDGYHTQTPPGFSRLAHAVFFCMENMAVPSQAIVARLISYQRHAEPLPNGIASNAVQKYVFYLNPAKQRVWVRPGELLPTFVRRDVHGEKHLWSFWVCAHGSVYRRLFPKSTAMNSKAMVNEIEEMGRRLALIHSQRFKKVLLFDNAAPHREQVSTDKLGQLGYVHVPHPPYSLDISPCNHHYYLSLQDFLVGRDTKTQAVLDNHIEQLINTRLEQFWKDGIRKLAERWQQGPCP</sequence>
<dbReference type="InterPro" id="IPR052709">
    <property type="entry name" value="Transposase-MT_Hybrid"/>
</dbReference>
<feature type="compositionally biased region" description="Low complexity" evidence="1">
    <location>
        <begin position="325"/>
        <end position="335"/>
    </location>
</feature>
<dbReference type="GO" id="GO:0003676">
    <property type="term" value="F:nucleic acid binding"/>
    <property type="evidence" value="ECO:0007669"/>
    <property type="project" value="InterPro"/>
</dbReference>
<evidence type="ECO:0000313" key="4">
    <source>
        <dbReference type="WBParaSite" id="HPBE_0001329401-mRNA-1"/>
    </source>
</evidence>
<feature type="compositionally biased region" description="Pro residues" evidence="1">
    <location>
        <begin position="284"/>
        <end position="297"/>
    </location>
</feature>
<accession>A0A183FXK8</accession>
<reference evidence="4" key="2">
    <citation type="submission" date="2019-09" db="UniProtKB">
        <authorList>
            <consortium name="WormBaseParasite"/>
        </authorList>
    </citation>
    <scope>IDENTIFICATION</scope>
</reference>
<dbReference type="PANTHER" id="PTHR46060">
    <property type="entry name" value="MARINER MOS1 TRANSPOSASE-LIKE PROTEIN"/>
    <property type="match status" value="1"/>
</dbReference>
<feature type="region of interest" description="Disordered" evidence="1">
    <location>
        <begin position="1"/>
        <end position="65"/>
    </location>
</feature>
<evidence type="ECO:0000256" key="1">
    <source>
        <dbReference type="SAM" id="MobiDB-lite"/>
    </source>
</evidence>
<gene>
    <name evidence="2" type="ORF">HPBE_LOCUS13295</name>
</gene>
<dbReference type="Pfam" id="PF01359">
    <property type="entry name" value="Transposase_1"/>
    <property type="match status" value="1"/>
</dbReference>
<dbReference type="InterPro" id="IPR001888">
    <property type="entry name" value="Transposase_1"/>
</dbReference>
<evidence type="ECO:0000313" key="3">
    <source>
        <dbReference type="Proteomes" id="UP000050761"/>
    </source>
</evidence>
<feature type="compositionally biased region" description="Polar residues" evidence="1">
    <location>
        <begin position="264"/>
        <end position="273"/>
    </location>
</feature>
<reference evidence="2 3" key="1">
    <citation type="submission" date="2018-11" db="EMBL/GenBank/DDBJ databases">
        <authorList>
            <consortium name="Pathogen Informatics"/>
        </authorList>
    </citation>
    <scope>NUCLEOTIDE SEQUENCE [LARGE SCALE GENOMIC DNA]</scope>
</reference>
<dbReference type="Proteomes" id="UP000050761">
    <property type="component" value="Unassembled WGS sequence"/>
</dbReference>
<dbReference type="InterPro" id="IPR036397">
    <property type="entry name" value="RNaseH_sf"/>
</dbReference>
<name>A0A183FXK8_HELPZ</name>
<dbReference type="Gene3D" id="3.30.420.10">
    <property type="entry name" value="Ribonuclease H-like superfamily/Ribonuclease H"/>
    <property type="match status" value="1"/>
</dbReference>